<proteinExistence type="predicted"/>
<protein>
    <submittedName>
        <fullName evidence="2">Uncharacterized protein</fullName>
    </submittedName>
</protein>
<accession>A0AAD5P2A9</accession>
<dbReference type="Proteomes" id="UP001064489">
    <property type="component" value="Chromosome 1"/>
</dbReference>
<keyword evidence="3" id="KW-1185">Reference proteome</keyword>
<dbReference type="AlphaFoldDB" id="A0AAD5P2A9"/>
<feature type="compositionally biased region" description="Polar residues" evidence="1">
    <location>
        <begin position="103"/>
        <end position="112"/>
    </location>
</feature>
<organism evidence="2 3">
    <name type="scientific">Acer negundo</name>
    <name type="common">Box elder</name>
    <dbReference type="NCBI Taxonomy" id="4023"/>
    <lineage>
        <taxon>Eukaryota</taxon>
        <taxon>Viridiplantae</taxon>
        <taxon>Streptophyta</taxon>
        <taxon>Embryophyta</taxon>
        <taxon>Tracheophyta</taxon>
        <taxon>Spermatophyta</taxon>
        <taxon>Magnoliopsida</taxon>
        <taxon>eudicotyledons</taxon>
        <taxon>Gunneridae</taxon>
        <taxon>Pentapetalae</taxon>
        <taxon>rosids</taxon>
        <taxon>malvids</taxon>
        <taxon>Sapindales</taxon>
        <taxon>Sapindaceae</taxon>
        <taxon>Hippocastanoideae</taxon>
        <taxon>Acereae</taxon>
        <taxon>Acer</taxon>
    </lineage>
</organism>
<comment type="caution">
    <text evidence="2">The sequence shown here is derived from an EMBL/GenBank/DDBJ whole genome shotgun (WGS) entry which is preliminary data.</text>
</comment>
<gene>
    <name evidence="2" type="ORF">LWI28_016754</name>
</gene>
<evidence type="ECO:0000256" key="1">
    <source>
        <dbReference type="SAM" id="MobiDB-lite"/>
    </source>
</evidence>
<evidence type="ECO:0000313" key="3">
    <source>
        <dbReference type="Proteomes" id="UP001064489"/>
    </source>
</evidence>
<dbReference type="EMBL" id="JAJSOW010000003">
    <property type="protein sequence ID" value="KAI9195628.1"/>
    <property type="molecule type" value="Genomic_DNA"/>
</dbReference>
<evidence type="ECO:0000313" key="2">
    <source>
        <dbReference type="EMBL" id="KAI9195628.1"/>
    </source>
</evidence>
<name>A0AAD5P2A9_ACENE</name>
<reference evidence="2" key="2">
    <citation type="submission" date="2023-02" db="EMBL/GenBank/DDBJ databases">
        <authorList>
            <person name="Swenson N.G."/>
            <person name="Wegrzyn J.L."/>
            <person name="Mcevoy S.L."/>
        </authorList>
    </citation>
    <scope>NUCLEOTIDE SEQUENCE</scope>
    <source>
        <strain evidence="2">91603</strain>
        <tissue evidence="2">Leaf</tissue>
    </source>
</reference>
<feature type="region of interest" description="Disordered" evidence="1">
    <location>
        <begin position="82"/>
        <end position="112"/>
    </location>
</feature>
<sequence length="268" mass="29325">MSKQMEALTKNVSQLQAGANHVCDGGHHCRDGKQMESVEAQTLNYQRGRNDPYSNTYNPELRNHPNFSYSDPNIALNSHQLTFPNQGTNQGGYNRGNYQGQGSTNQPQQWHNSTNRDIAPYQPNKLSLEDLVTSLAQSSHTTEQNLNNFIQVTGQKFTNIEASIKKRNCQTNACEDFLCVEELGNSPAKPSIQGSLPSSPPPTVTTSTAKITAPIQGVVAAEFAPTNGEPSACEPSPETASFWPVAAKFAPTYGDFRDSDRRGFSTLN</sequence>
<reference evidence="2" key="1">
    <citation type="journal article" date="2022" name="Plant J.">
        <title>Strategies of tolerance reflected in two North American maple genomes.</title>
        <authorList>
            <person name="McEvoy S.L."/>
            <person name="Sezen U.U."/>
            <person name="Trouern-Trend A."/>
            <person name="McMahon S.M."/>
            <person name="Schaberg P.G."/>
            <person name="Yang J."/>
            <person name="Wegrzyn J.L."/>
            <person name="Swenson N.G."/>
        </authorList>
    </citation>
    <scope>NUCLEOTIDE SEQUENCE</scope>
    <source>
        <strain evidence="2">91603</strain>
    </source>
</reference>